<name>A0A653DT24_CALMS</name>
<dbReference type="EMBL" id="CAACVG010014513">
    <property type="protein sequence ID" value="VEN63334.1"/>
    <property type="molecule type" value="Genomic_DNA"/>
</dbReference>
<accession>A0A653DT24</accession>
<dbReference type="AlphaFoldDB" id="A0A653DT24"/>
<evidence type="ECO:0000313" key="1">
    <source>
        <dbReference type="EMBL" id="VEN63334.1"/>
    </source>
</evidence>
<protein>
    <submittedName>
        <fullName evidence="1">Uncharacterized protein</fullName>
    </submittedName>
</protein>
<reference evidence="1 2" key="1">
    <citation type="submission" date="2019-01" db="EMBL/GenBank/DDBJ databases">
        <authorList>
            <person name="Sayadi A."/>
        </authorList>
    </citation>
    <scope>NUCLEOTIDE SEQUENCE [LARGE SCALE GENOMIC DNA]</scope>
</reference>
<organism evidence="1 2">
    <name type="scientific">Callosobruchus maculatus</name>
    <name type="common">Southern cowpea weevil</name>
    <name type="synonym">Pulse bruchid</name>
    <dbReference type="NCBI Taxonomy" id="64391"/>
    <lineage>
        <taxon>Eukaryota</taxon>
        <taxon>Metazoa</taxon>
        <taxon>Ecdysozoa</taxon>
        <taxon>Arthropoda</taxon>
        <taxon>Hexapoda</taxon>
        <taxon>Insecta</taxon>
        <taxon>Pterygota</taxon>
        <taxon>Neoptera</taxon>
        <taxon>Endopterygota</taxon>
        <taxon>Coleoptera</taxon>
        <taxon>Polyphaga</taxon>
        <taxon>Cucujiformia</taxon>
        <taxon>Chrysomeloidea</taxon>
        <taxon>Chrysomelidae</taxon>
        <taxon>Bruchinae</taxon>
        <taxon>Bruchini</taxon>
        <taxon>Callosobruchus</taxon>
    </lineage>
</organism>
<sequence length="82" mass="9457">LIYTQSVQSTCTVGLNSGAAEINLYSICAIDLHCWLKINLYSICAIDLHCWLKINLYSICAIDLHCWLKVNCTEFVERIKFW</sequence>
<feature type="non-terminal residue" evidence="1">
    <location>
        <position position="1"/>
    </location>
</feature>
<gene>
    <name evidence="1" type="ORF">CALMAC_LOCUS20184</name>
</gene>
<evidence type="ECO:0000313" key="2">
    <source>
        <dbReference type="Proteomes" id="UP000410492"/>
    </source>
</evidence>
<dbReference type="Proteomes" id="UP000410492">
    <property type="component" value="Unassembled WGS sequence"/>
</dbReference>
<proteinExistence type="predicted"/>
<keyword evidence="2" id="KW-1185">Reference proteome</keyword>